<dbReference type="SUPFAM" id="SSF54736">
    <property type="entry name" value="ClpS-like"/>
    <property type="match status" value="1"/>
</dbReference>
<dbReference type="FunCoup" id="A0A146G841">
    <property type="interactions" value="172"/>
</dbReference>
<sequence length="96" mass="10846">MISSSQTETGTSTKDATAVDLPWNVIVHNDPINLMSYVTMVFQKVFGYPKEKAEAHMLEVHEKGRSIVWSGAREHAEHYVQTLHGYLLLATMERGE</sequence>
<gene>
    <name evidence="1" type="primary">clpS</name>
    <name evidence="3" type="ORF">TSACC_21208</name>
</gene>
<dbReference type="EMBL" id="BDCO01000002">
    <property type="protein sequence ID" value="GAT32806.1"/>
    <property type="molecule type" value="Genomic_DNA"/>
</dbReference>
<dbReference type="STRING" id="690879.TSACC_21208"/>
<reference evidence="4" key="1">
    <citation type="journal article" date="2017" name="Genome Announc.">
        <title>Draft Genome Sequence of Terrimicrobium sacchariphilum NM-5T, a Facultative Anaerobic Soil Bacterium of the Class Spartobacteria.</title>
        <authorList>
            <person name="Qiu Y.L."/>
            <person name="Tourlousse D.M."/>
            <person name="Matsuura N."/>
            <person name="Ohashi A."/>
            <person name="Sekiguchi Y."/>
        </authorList>
    </citation>
    <scope>NUCLEOTIDE SEQUENCE [LARGE SCALE GENOMIC DNA]</scope>
    <source>
        <strain evidence="4">NM-5</strain>
    </source>
</reference>
<dbReference type="NCBIfam" id="NF000668">
    <property type="entry name" value="PRK00033.1-1"/>
    <property type="match status" value="1"/>
</dbReference>
<dbReference type="GO" id="GO:0008233">
    <property type="term" value="F:peptidase activity"/>
    <property type="evidence" value="ECO:0007669"/>
    <property type="project" value="UniProtKB-KW"/>
</dbReference>
<evidence type="ECO:0000313" key="4">
    <source>
        <dbReference type="Proteomes" id="UP000076023"/>
    </source>
</evidence>
<keyword evidence="3" id="KW-0378">Hydrolase</keyword>
<evidence type="ECO:0000313" key="3">
    <source>
        <dbReference type="EMBL" id="GAT32806.1"/>
    </source>
</evidence>
<protein>
    <recommendedName>
        <fullName evidence="1">ATP-dependent Clp protease adapter protein ClpS</fullName>
    </recommendedName>
</protein>
<dbReference type="HAMAP" id="MF_00302">
    <property type="entry name" value="ClpS"/>
    <property type="match status" value="1"/>
</dbReference>
<accession>A0A146G841</accession>
<dbReference type="Gene3D" id="3.30.1390.10">
    <property type="match status" value="1"/>
</dbReference>
<dbReference type="OrthoDB" id="162238at2"/>
<dbReference type="PANTHER" id="PTHR33473:SF19">
    <property type="entry name" value="ATP-DEPENDENT CLP PROTEASE ADAPTER PROTEIN CLPS"/>
    <property type="match status" value="1"/>
</dbReference>
<dbReference type="InParanoid" id="A0A146G841"/>
<dbReference type="InterPro" id="IPR022935">
    <property type="entry name" value="ClpS"/>
</dbReference>
<dbReference type="PANTHER" id="PTHR33473">
    <property type="entry name" value="ATP-DEPENDENT CLP PROTEASE ADAPTER PROTEIN CLPS1, CHLOROPLASTIC"/>
    <property type="match status" value="1"/>
</dbReference>
<comment type="function">
    <text evidence="1">Involved in the modulation of the specificity of the ClpAP-mediated ATP-dependent protein degradation.</text>
</comment>
<feature type="domain" description="Adaptor protein ClpS core" evidence="2">
    <location>
        <begin position="22"/>
        <end position="85"/>
    </location>
</feature>
<organism evidence="3 4">
    <name type="scientific">Terrimicrobium sacchariphilum</name>
    <dbReference type="NCBI Taxonomy" id="690879"/>
    <lineage>
        <taxon>Bacteria</taxon>
        <taxon>Pseudomonadati</taxon>
        <taxon>Verrucomicrobiota</taxon>
        <taxon>Terrimicrobiia</taxon>
        <taxon>Terrimicrobiales</taxon>
        <taxon>Terrimicrobiaceae</taxon>
        <taxon>Terrimicrobium</taxon>
    </lineage>
</organism>
<proteinExistence type="inferred from homology"/>
<dbReference type="AlphaFoldDB" id="A0A146G841"/>
<comment type="caution">
    <text evidence="3">The sequence shown here is derived from an EMBL/GenBank/DDBJ whole genome shotgun (WGS) entry which is preliminary data.</text>
</comment>
<evidence type="ECO:0000256" key="1">
    <source>
        <dbReference type="HAMAP-Rule" id="MF_00302"/>
    </source>
</evidence>
<name>A0A146G841_TERSA</name>
<dbReference type="InterPro" id="IPR003769">
    <property type="entry name" value="ClpS_core"/>
</dbReference>
<dbReference type="RefSeq" id="WP_075078614.1">
    <property type="nucleotide sequence ID" value="NZ_BDCO01000002.1"/>
</dbReference>
<dbReference type="GO" id="GO:0006508">
    <property type="term" value="P:proteolysis"/>
    <property type="evidence" value="ECO:0007669"/>
    <property type="project" value="UniProtKB-UniRule"/>
</dbReference>
<keyword evidence="4" id="KW-1185">Reference proteome</keyword>
<dbReference type="InterPro" id="IPR014719">
    <property type="entry name" value="Ribosomal_bL12_C/ClpS-like"/>
</dbReference>
<dbReference type="Pfam" id="PF02617">
    <property type="entry name" value="ClpS"/>
    <property type="match status" value="1"/>
</dbReference>
<keyword evidence="3" id="KW-0645">Protease</keyword>
<comment type="subunit">
    <text evidence="1">Binds to the N-terminal domain of the chaperone ClpA.</text>
</comment>
<evidence type="ECO:0000259" key="2">
    <source>
        <dbReference type="Pfam" id="PF02617"/>
    </source>
</evidence>
<dbReference type="Proteomes" id="UP000076023">
    <property type="component" value="Unassembled WGS sequence"/>
</dbReference>
<dbReference type="GO" id="GO:0030163">
    <property type="term" value="P:protein catabolic process"/>
    <property type="evidence" value="ECO:0007669"/>
    <property type="project" value="InterPro"/>
</dbReference>
<comment type="similarity">
    <text evidence="1">Belongs to the ClpS family.</text>
</comment>